<comment type="similarity">
    <text evidence="1">Belongs to the metallo-dependent hydrolases superfamily.</text>
</comment>
<protein>
    <recommendedName>
        <fullName evidence="2">Amidohydrolase-related domain-containing protein</fullName>
    </recommendedName>
</protein>
<sequence>MTIPHRIVDSHIHFYDHTHNRYPFFERRDAGLEAFVGNYDALPRRYLPADYLADARGHHVEGVVWHEFLSTDAYKEAVWAQQLACKGELRIALCALVDFLDPDLEQTLEQYADLPNLTAVREHVVWDDADPLKRFARRPDLMRDPAWNRQLPLLKRYGLKCGLYACAHQLPDLIEVVRRHPDIGFTTALLGWPLDLSDEGFTRWKRSVADLAACDNIRMDISALECIFGVKWQTHDAARWVATTIETIGASRCMVGSHMPIAGLSTGFAEVYRRYAEMFRDCTASEVDELFYGVANRWFMPGN</sequence>
<proteinExistence type="inferred from homology"/>
<dbReference type="Gene3D" id="3.20.20.140">
    <property type="entry name" value="Metal-dependent hydrolases"/>
    <property type="match status" value="1"/>
</dbReference>
<dbReference type="InterPro" id="IPR052350">
    <property type="entry name" value="Metallo-dep_Lactonases"/>
</dbReference>
<evidence type="ECO:0000256" key="1">
    <source>
        <dbReference type="ARBA" id="ARBA00038310"/>
    </source>
</evidence>
<dbReference type="PANTHER" id="PTHR43569">
    <property type="entry name" value="AMIDOHYDROLASE"/>
    <property type="match status" value="1"/>
</dbReference>
<dbReference type="InterPro" id="IPR032466">
    <property type="entry name" value="Metal_Hydrolase"/>
</dbReference>
<name>A0A6J5DSV4_9BURK</name>
<dbReference type="RefSeq" id="WP_175111084.1">
    <property type="nucleotide sequence ID" value="NZ_CADIKF010000015.1"/>
</dbReference>
<dbReference type="PANTHER" id="PTHR43569:SF1">
    <property type="entry name" value="BLL3371 PROTEIN"/>
    <property type="match status" value="1"/>
</dbReference>
<dbReference type="InterPro" id="IPR006680">
    <property type="entry name" value="Amidohydro-rel"/>
</dbReference>
<dbReference type="Proteomes" id="UP000494329">
    <property type="component" value="Unassembled WGS sequence"/>
</dbReference>
<accession>A0A6J5DSV4</accession>
<dbReference type="GO" id="GO:0016787">
    <property type="term" value="F:hydrolase activity"/>
    <property type="evidence" value="ECO:0007669"/>
    <property type="project" value="InterPro"/>
</dbReference>
<dbReference type="Pfam" id="PF04909">
    <property type="entry name" value="Amidohydro_2"/>
    <property type="match status" value="1"/>
</dbReference>
<dbReference type="AlphaFoldDB" id="A0A6J5DSV4"/>
<gene>
    <name evidence="3" type="ORF">LMG29739_02358</name>
</gene>
<keyword evidence="4" id="KW-1185">Reference proteome</keyword>
<dbReference type="EMBL" id="CADIKF010000015">
    <property type="protein sequence ID" value="CAB3756006.1"/>
    <property type="molecule type" value="Genomic_DNA"/>
</dbReference>
<evidence type="ECO:0000313" key="4">
    <source>
        <dbReference type="Proteomes" id="UP000494329"/>
    </source>
</evidence>
<reference evidence="3 4" key="1">
    <citation type="submission" date="2020-04" db="EMBL/GenBank/DDBJ databases">
        <authorList>
            <person name="De Canck E."/>
        </authorList>
    </citation>
    <scope>NUCLEOTIDE SEQUENCE [LARGE SCALE GENOMIC DNA]</scope>
    <source>
        <strain evidence="3 4">LMG 29739</strain>
    </source>
</reference>
<evidence type="ECO:0000313" key="3">
    <source>
        <dbReference type="EMBL" id="CAB3756006.1"/>
    </source>
</evidence>
<feature type="domain" description="Amidohydrolase-related" evidence="2">
    <location>
        <begin position="8"/>
        <end position="299"/>
    </location>
</feature>
<organism evidence="3 4">
    <name type="scientific">Paraburkholderia solisilvae</name>
    <dbReference type="NCBI Taxonomy" id="624376"/>
    <lineage>
        <taxon>Bacteria</taxon>
        <taxon>Pseudomonadati</taxon>
        <taxon>Pseudomonadota</taxon>
        <taxon>Betaproteobacteria</taxon>
        <taxon>Burkholderiales</taxon>
        <taxon>Burkholderiaceae</taxon>
        <taxon>Paraburkholderia</taxon>
    </lineage>
</organism>
<evidence type="ECO:0000259" key="2">
    <source>
        <dbReference type="Pfam" id="PF04909"/>
    </source>
</evidence>
<dbReference type="SUPFAM" id="SSF51556">
    <property type="entry name" value="Metallo-dependent hydrolases"/>
    <property type="match status" value="1"/>
</dbReference>